<dbReference type="PANTHER" id="PTHR47307:SF1">
    <property type="entry name" value="GLUTATHIONE-REGULATED POTASSIUM-EFFLUX SYSTEM ANCILLARY PROTEIN KEFG"/>
    <property type="match status" value="1"/>
</dbReference>
<feature type="domain" description="Flavodoxin-like fold" evidence="2">
    <location>
        <begin position="1"/>
        <end position="160"/>
    </location>
</feature>
<dbReference type="PANTHER" id="PTHR47307">
    <property type="entry name" value="GLUTATHIONE-REGULATED POTASSIUM-EFFLUX SYSTEM ANCILLARY PROTEIN KEFG"/>
    <property type="match status" value="1"/>
</dbReference>
<evidence type="ECO:0000256" key="1">
    <source>
        <dbReference type="ARBA" id="ARBA00023002"/>
    </source>
</evidence>
<dbReference type="InterPro" id="IPR029039">
    <property type="entry name" value="Flavoprotein-like_sf"/>
</dbReference>
<evidence type="ECO:0000259" key="2">
    <source>
        <dbReference type="Pfam" id="PF02525"/>
    </source>
</evidence>
<evidence type="ECO:0000313" key="4">
    <source>
        <dbReference type="Proteomes" id="UP001449657"/>
    </source>
</evidence>
<sequence length="189" mass="21997">MKTLVIVTHPTIEKSVINKRWTAELEKHPEKYHVHSLYEVYPDGKIDVNKEQELLERFDHIVFQFPFYWFNCPPLLKQWLDEVLTYGWAYGKSSGYKLGGKKMALAITAGIGEEGYRPEGKYKYTMETLTTPFELTFQYIHADYKGIYVYYDMEQNASDEWVEASVAPFLGFLESLKAECPSPAVQERA</sequence>
<dbReference type="RefSeq" id="WP_341840117.1">
    <property type="nucleotide sequence ID" value="NZ_CP149792.1"/>
</dbReference>
<dbReference type="InterPro" id="IPR003680">
    <property type="entry name" value="Flavodoxin_fold"/>
</dbReference>
<dbReference type="InterPro" id="IPR046980">
    <property type="entry name" value="KefG/KefF"/>
</dbReference>
<dbReference type="Pfam" id="PF02525">
    <property type="entry name" value="Flavodoxin_2"/>
    <property type="match status" value="1"/>
</dbReference>
<organism evidence="3 4">
    <name type="scientific">Chitinophaga caseinilytica</name>
    <dbReference type="NCBI Taxonomy" id="2267521"/>
    <lineage>
        <taxon>Bacteria</taxon>
        <taxon>Pseudomonadati</taxon>
        <taxon>Bacteroidota</taxon>
        <taxon>Chitinophagia</taxon>
        <taxon>Chitinophagales</taxon>
        <taxon>Chitinophagaceae</taxon>
        <taxon>Chitinophaga</taxon>
    </lineage>
</organism>
<dbReference type="EC" id="1.-.-.-" evidence="3"/>
<evidence type="ECO:0000313" key="3">
    <source>
        <dbReference type="EMBL" id="WZN45365.1"/>
    </source>
</evidence>
<keyword evidence="4" id="KW-1185">Reference proteome</keyword>
<dbReference type="Gene3D" id="3.40.50.360">
    <property type="match status" value="1"/>
</dbReference>
<protein>
    <submittedName>
        <fullName evidence="3">NAD(P)H-dependent oxidoreductase</fullName>
        <ecNumber evidence="3">1.-.-.-</ecNumber>
    </submittedName>
</protein>
<gene>
    <name evidence="3" type="ORF">WJU22_20925</name>
</gene>
<proteinExistence type="predicted"/>
<reference evidence="3 4" key="1">
    <citation type="submission" date="2024-03" db="EMBL/GenBank/DDBJ databases">
        <title>Chitinophaga caseinilytica sp. nov., a casein hydrolysing bacterium isolated from forest soil.</title>
        <authorList>
            <person name="Lee D.S."/>
            <person name="Han D.M."/>
            <person name="Baek J.H."/>
            <person name="Choi D.G."/>
            <person name="Jeon J.H."/>
            <person name="Jeon C.O."/>
        </authorList>
    </citation>
    <scope>NUCLEOTIDE SEQUENCE [LARGE SCALE GENOMIC DNA]</scope>
    <source>
        <strain evidence="3 4">KACC 19118</strain>
    </source>
</reference>
<keyword evidence="1 3" id="KW-0560">Oxidoreductase</keyword>
<dbReference type="Proteomes" id="UP001449657">
    <property type="component" value="Chromosome"/>
</dbReference>
<dbReference type="GO" id="GO:0016491">
    <property type="term" value="F:oxidoreductase activity"/>
    <property type="evidence" value="ECO:0007669"/>
    <property type="project" value="UniProtKB-KW"/>
</dbReference>
<dbReference type="SUPFAM" id="SSF52218">
    <property type="entry name" value="Flavoproteins"/>
    <property type="match status" value="1"/>
</dbReference>
<name>A0ABZ2Z1M6_9BACT</name>
<accession>A0ABZ2Z1M6</accession>
<dbReference type="EMBL" id="CP150096">
    <property type="protein sequence ID" value="WZN45365.1"/>
    <property type="molecule type" value="Genomic_DNA"/>
</dbReference>